<keyword evidence="2 4" id="KW-0378">Hydrolase</keyword>
<dbReference type="RefSeq" id="WP_096432678.1">
    <property type="nucleotide sequence ID" value="NZ_AP018042.1"/>
</dbReference>
<organism evidence="6 7">
    <name type="scientific">Labilibaculum antarcticum</name>
    <dbReference type="NCBI Taxonomy" id="1717717"/>
    <lineage>
        <taxon>Bacteria</taxon>
        <taxon>Pseudomonadati</taxon>
        <taxon>Bacteroidota</taxon>
        <taxon>Bacteroidia</taxon>
        <taxon>Marinilabiliales</taxon>
        <taxon>Marinifilaceae</taxon>
        <taxon>Labilibaculum</taxon>
    </lineage>
</organism>
<dbReference type="PANTHER" id="PTHR22925:SF3">
    <property type="entry name" value="GLYCOSYL HYDROLASE FAMILY PROTEIN 43"/>
    <property type="match status" value="1"/>
</dbReference>
<dbReference type="AlphaFoldDB" id="A0A1Y1CPL4"/>
<sequence>MRNSLLLLLLVFVFSAACTQKAKVFTPGELWLDNNQEHINAHGGGILFHEGSYYWVGEYKGEGKTGNKAKVGVSIYSSKDLVNWKNEGIALTVVDSIGHDIEKGCILERPKIIFNQKTEKFVIWFHLELKDQGYTAARTGVAISDNITGPYQFIRSYRPNAGLWPMNYPDSLKAIVYDESAKAWSEKDREDVRLGKYLHRDFEQGQMSRDMSVFVDEDGKAYHIHASENNQTLHISELTDDYTDFTGRYIRVLSGDSNEAPAICKRKNKYYMISSGCTGWTPNPGRSAVADSMLGEWKPLGNPFIGADANTSFHSQSTHIIKVNGEEDKYIYMGDRWRPKNAIDGRYIWLPISFENDSLKVNWSDTWKL</sequence>
<dbReference type="Gene3D" id="2.115.10.20">
    <property type="entry name" value="Glycosyl hydrolase domain, family 43"/>
    <property type="match status" value="1"/>
</dbReference>
<evidence type="ECO:0000256" key="4">
    <source>
        <dbReference type="RuleBase" id="RU361187"/>
    </source>
</evidence>
<evidence type="ECO:0000313" key="7">
    <source>
        <dbReference type="Proteomes" id="UP000218267"/>
    </source>
</evidence>
<dbReference type="EMBL" id="AP018042">
    <property type="protein sequence ID" value="BAX82399.1"/>
    <property type="molecule type" value="Genomic_DNA"/>
</dbReference>
<feature type="chain" id="PRO_5013095785" evidence="5">
    <location>
        <begin position="23"/>
        <end position="369"/>
    </location>
</feature>
<dbReference type="PANTHER" id="PTHR22925">
    <property type="entry name" value="GLYCOSYL HYDROLASE 43 FAMILY MEMBER"/>
    <property type="match status" value="1"/>
</dbReference>
<evidence type="ECO:0000256" key="3">
    <source>
        <dbReference type="ARBA" id="ARBA00023295"/>
    </source>
</evidence>
<accession>A0A1Y1CPL4</accession>
<name>A0A1Y1CPL4_9BACT</name>
<dbReference type="SUPFAM" id="SSF75005">
    <property type="entry name" value="Arabinanase/levansucrase/invertase"/>
    <property type="match status" value="1"/>
</dbReference>
<keyword evidence="5" id="KW-0732">Signal</keyword>
<dbReference type="GO" id="GO:0005975">
    <property type="term" value="P:carbohydrate metabolic process"/>
    <property type="evidence" value="ECO:0007669"/>
    <property type="project" value="InterPro"/>
</dbReference>
<proteinExistence type="inferred from homology"/>
<dbReference type="KEGG" id="mbas:ALGA_4108"/>
<evidence type="ECO:0000256" key="1">
    <source>
        <dbReference type="ARBA" id="ARBA00009865"/>
    </source>
</evidence>
<dbReference type="Proteomes" id="UP000218267">
    <property type="component" value="Chromosome"/>
</dbReference>
<dbReference type="InterPro" id="IPR006710">
    <property type="entry name" value="Glyco_hydro_43"/>
</dbReference>
<protein>
    <submittedName>
        <fullName evidence="6">Beta-glucanase</fullName>
    </submittedName>
</protein>
<reference evidence="6 7" key="1">
    <citation type="journal article" date="2018" name="Mar. Genomics">
        <title>Complete genome sequence of Marinifilaceae bacterium strain SPP2, isolated from the Antarctic marine sediment.</title>
        <authorList>
            <person name="Watanabe M."/>
            <person name="Kojima H."/>
            <person name="Fukui M."/>
        </authorList>
    </citation>
    <scope>NUCLEOTIDE SEQUENCE [LARGE SCALE GENOMIC DNA]</scope>
    <source>
        <strain evidence="6 7">SPP2</strain>
    </source>
</reference>
<reference evidence="7" key="2">
    <citation type="journal article" date="2020" name="Antonie Van Leeuwenhoek">
        <title>Labilibaculum antarcticum sp. nov., a novel facultative anaerobic, psychrotorelant bacterium isolated from marine sediment of Antarctica.</title>
        <authorList>
            <person name="Watanabe M."/>
            <person name="Kojima H."/>
            <person name="Fukui M."/>
        </authorList>
    </citation>
    <scope>NUCLEOTIDE SEQUENCE [LARGE SCALE GENOMIC DNA]</scope>
    <source>
        <strain evidence="7">SPP2</strain>
    </source>
</reference>
<feature type="signal peptide" evidence="5">
    <location>
        <begin position="1"/>
        <end position="22"/>
    </location>
</feature>
<dbReference type="Pfam" id="PF04616">
    <property type="entry name" value="Glyco_hydro_43"/>
    <property type="match status" value="1"/>
</dbReference>
<dbReference type="CDD" id="cd18825">
    <property type="entry name" value="GH43_CtGH43-like"/>
    <property type="match status" value="1"/>
</dbReference>
<gene>
    <name evidence="6" type="ORF">ALGA_4108</name>
</gene>
<evidence type="ECO:0000256" key="5">
    <source>
        <dbReference type="SAM" id="SignalP"/>
    </source>
</evidence>
<evidence type="ECO:0000313" key="6">
    <source>
        <dbReference type="EMBL" id="BAX82399.1"/>
    </source>
</evidence>
<dbReference type="PROSITE" id="PS51257">
    <property type="entry name" value="PROKAR_LIPOPROTEIN"/>
    <property type="match status" value="1"/>
</dbReference>
<dbReference type="GO" id="GO:0004553">
    <property type="term" value="F:hydrolase activity, hydrolyzing O-glycosyl compounds"/>
    <property type="evidence" value="ECO:0007669"/>
    <property type="project" value="InterPro"/>
</dbReference>
<evidence type="ECO:0000256" key="2">
    <source>
        <dbReference type="ARBA" id="ARBA00022801"/>
    </source>
</evidence>
<comment type="similarity">
    <text evidence="1 4">Belongs to the glycosyl hydrolase 43 family.</text>
</comment>
<keyword evidence="3 4" id="KW-0326">Glycosidase</keyword>
<dbReference type="OrthoDB" id="273314at2"/>
<dbReference type="InterPro" id="IPR023296">
    <property type="entry name" value="Glyco_hydro_beta-prop_sf"/>
</dbReference>
<keyword evidence="7" id="KW-1185">Reference proteome</keyword>